<keyword evidence="1" id="KW-0614">Plasmid</keyword>
<evidence type="ECO:0000313" key="1">
    <source>
        <dbReference type="EMBL" id="ANY84571.1"/>
    </source>
</evidence>
<accession>A0A1B2EX88</accession>
<name>A0A1B2EX88_9HYPH</name>
<dbReference type="RefSeq" id="WP_175608905.1">
    <property type="nucleotide sequence ID" value="NZ_CP016619.1"/>
</dbReference>
<sequence>MSDQDLPMEARLEAHALLDRLTRDGQTFARDDARRLIALIPVTPRRRFTFTGLFQGRGPGFRGRAAGIGDVELDGEGRQKQVTWNAPPVHRIGGYLVTHTPGQVVIDLLWIATREDLTGQSCQLLYDSETDEPRAMEISVQKTLTLLFIRLAYISYAPWKVPEG</sequence>
<proteinExistence type="predicted"/>
<organism evidence="1">
    <name type="scientific">Microvirga ossetica</name>
    <dbReference type="NCBI Taxonomy" id="1882682"/>
    <lineage>
        <taxon>Bacteria</taxon>
        <taxon>Pseudomonadati</taxon>
        <taxon>Pseudomonadota</taxon>
        <taxon>Alphaproteobacteria</taxon>
        <taxon>Hyphomicrobiales</taxon>
        <taxon>Methylobacteriaceae</taxon>
        <taxon>Microvirga</taxon>
    </lineage>
</organism>
<gene>
    <name evidence="1" type="ORF">BB934_41020</name>
</gene>
<dbReference type="KEGG" id="moc:BB934_41020"/>
<reference evidence="1" key="1">
    <citation type="submission" date="2016-07" db="EMBL/GenBank/DDBJ databases">
        <title>Microvirga ossetica sp. nov. a new species of rhizobia isolated from root nodules of the legume species Vicia alpestris Steven originated from North Ossetia region in the Caucasus.</title>
        <authorList>
            <person name="Safronova V.I."/>
            <person name="Kuznetsova I.G."/>
            <person name="Sazanova A.L."/>
            <person name="Belimov A."/>
            <person name="Andronov E."/>
            <person name="Osledkin Y.S."/>
            <person name="Onishchuk O.P."/>
            <person name="Kurchak O.N."/>
            <person name="Shaposhnikov A.I."/>
            <person name="Willems A."/>
            <person name="Tikhonovich I.A."/>
        </authorList>
    </citation>
    <scope>NUCLEOTIDE SEQUENCE [LARGE SCALE GENOMIC DNA]</scope>
    <source>
        <strain evidence="1">V5/3M</strain>
        <plasmid evidence="1">unnamed2</plasmid>
    </source>
</reference>
<dbReference type="AlphaFoldDB" id="A0A1B2EX88"/>
<protein>
    <submittedName>
        <fullName evidence="1">Uncharacterized protein</fullName>
    </submittedName>
</protein>
<geneLocation type="plasmid" evidence="1">
    <name>unnamed2</name>
</geneLocation>
<dbReference type="EMBL" id="CP016619">
    <property type="protein sequence ID" value="ANY84571.1"/>
    <property type="molecule type" value="Genomic_DNA"/>
</dbReference>